<keyword evidence="1" id="KW-0732">Signal</keyword>
<dbReference type="Gene3D" id="2.60.40.10">
    <property type="entry name" value="Immunoglobulins"/>
    <property type="match status" value="2"/>
</dbReference>
<organism evidence="3 4">
    <name type="scientific">Algoriphagus hitonicola</name>
    <dbReference type="NCBI Taxonomy" id="435880"/>
    <lineage>
        <taxon>Bacteria</taxon>
        <taxon>Pseudomonadati</taxon>
        <taxon>Bacteroidota</taxon>
        <taxon>Cytophagia</taxon>
        <taxon>Cytophagales</taxon>
        <taxon>Cyclobacteriaceae</taxon>
        <taxon>Algoriphagus</taxon>
    </lineage>
</organism>
<dbReference type="GO" id="GO:0004553">
    <property type="term" value="F:hydrolase activity, hydrolyzing O-glycosyl compounds"/>
    <property type="evidence" value="ECO:0007669"/>
    <property type="project" value="UniProtKB-ARBA"/>
</dbReference>
<dbReference type="InterPro" id="IPR013320">
    <property type="entry name" value="ConA-like_dom_sf"/>
</dbReference>
<accession>A0A1I2X319</accession>
<dbReference type="Pfam" id="PF18911">
    <property type="entry name" value="PKD_4"/>
    <property type="match status" value="1"/>
</dbReference>
<keyword evidence="4" id="KW-1185">Reference proteome</keyword>
<dbReference type="Pfam" id="PF13585">
    <property type="entry name" value="CHU_C"/>
    <property type="match status" value="1"/>
</dbReference>
<dbReference type="SMART" id="SM00089">
    <property type="entry name" value="PKD"/>
    <property type="match status" value="1"/>
</dbReference>
<dbReference type="Pfam" id="PF13573">
    <property type="entry name" value="SprB"/>
    <property type="match status" value="1"/>
</dbReference>
<reference evidence="4" key="1">
    <citation type="submission" date="2016-10" db="EMBL/GenBank/DDBJ databases">
        <authorList>
            <person name="Varghese N."/>
            <person name="Submissions S."/>
        </authorList>
    </citation>
    <scope>NUCLEOTIDE SEQUENCE [LARGE SCALE GENOMIC DNA]</scope>
    <source>
        <strain evidence="4">DSM 19315</strain>
    </source>
</reference>
<dbReference type="CDD" id="cd00146">
    <property type="entry name" value="PKD"/>
    <property type="match status" value="1"/>
</dbReference>
<dbReference type="SUPFAM" id="SSF49899">
    <property type="entry name" value="Concanavalin A-like lectins/glucanases"/>
    <property type="match status" value="1"/>
</dbReference>
<dbReference type="NCBIfam" id="TIGR04131">
    <property type="entry name" value="Bac_Flav_CTERM"/>
    <property type="match status" value="1"/>
</dbReference>
<name>A0A1I2X319_9BACT</name>
<feature type="signal peptide" evidence="1">
    <location>
        <begin position="1"/>
        <end position="20"/>
    </location>
</feature>
<dbReference type="STRING" id="435880.SAMN04487988_1167"/>
<proteinExistence type="predicted"/>
<dbReference type="Proteomes" id="UP000199642">
    <property type="component" value="Unassembled WGS sequence"/>
</dbReference>
<dbReference type="InterPro" id="IPR035986">
    <property type="entry name" value="PKD_dom_sf"/>
</dbReference>
<gene>
    <name evidence="3" type="ORF">SAMN04487988_1167</name>
</gene>
<protein>
    <submittedName>
        <fullName evidence="3">Gliding motility-associated C-terminal domain-containing protein</fullName>
    </submittedName>
</protein>
<evidence type="ECO:0000256" key="1">
    <source>
        <dbReference type="SAM" id="SignalP"/>
    </source>
</evidence>
<feature type="chain" id="PRO_5011716110" evidence="1">
    <location>
        <begin position="21"/>
        <end position="2683"/>
    </location>
</feature>
<evidence type="ECO:0000313" key="3">
    <source>
        <dbReference type="EMBL" id="SFH07918.1"/>
    </source>
</evidence>
<dbReference type="GO" id="GO:0005975">
    <property type="term" value="P:carbohydrate metabolic process"/>
    <property type="evidence" value="ECO:0007669"/>
    <property type="project" value="UniProtKB-ARBA"/>
</dbReference>
<dbReference type="InterPro" id="IPR000601">
    <property type="entry name" value="PKD_dom"/>
</dbReference>
<dbReference type="Gene3D" id="2.60.120.200">
    <property type="match status" value="1"/>
</dbReference>
<dbReference type="EMBL" id="FOPC01000016">
    <property type="protein sequence ID" value="SFH07918.1"/>
    <property type="molecule type" value="Genomic_DNA"/>
</dbReference>
<dbReference type="InterPro" id="IPR025667">
    <property type="entry name" value="SprB_repeat"/>
</dbReference>
<dbReference type="InterPro" id="IPR022409">
    <property type="entry name" value="PKD/Chitinase_dom"/>
</dbReference>
<evidence type="ECO:0000259" key="2">
    <source>
        <dbReference type="PROSITE" id="PS50093"/>
    </source>
</evidence>
<dbReference type="OrthoDB" id="7794186at2"/>
<dbReference type="RefSeq" id="WP_092793941.1">
    <property type="nucleotide sequence ID" value="NZ_FOPC01000016.1"/>
</dbReference>
<dbReference type="InterPro" id="IPR026341">
    <property type="entry name" value="T9SS_type_B"/>
</dbReference>
<dbReference type="InterPro" id="IPR013783">
    <property type="entry name" value="Ig-like_fold"/>
</dbReference>
<evidence type="ECO:0000313" key="4">
    <source>
        <dbReference type="Proteomes" id="UP000199642"/>
    </source>
</evidence>
<feature type="domain" description="PKD" evidence="2">
    <location>
        <begin position="2525"/>
        <end position="2577"/>
    </location>
</feature>
<sequence>MKQKILYLCAFLFISLSSYAVLSLKGEGQQWFPYFSKAEDVPENRIRTLQINQSETVPIPFVQSDNDPIVIDIRDGFPYCESFTESSTRANTVIEGDAYLTVDNNEDPNGDGVLRLTRNTNNQNGYVYVDIPFPSRFGLKVSFEYFSYGSSNPVRADGLSFFMFDGALGQVAPNFEIGGYGGALGYTPLKGGGVNFPGIKGGYLGIGFDELGNFGNSAFGKYGSFLDPDEYTTSGANGKFYPHSVVIRGPVDGTDEPFYTRDRNNALVGVNRYKSYGFVDGKILNNYPTDNGLGFLYAGPPWFFAQDLDVYQNLDERFFLNDKYPRFTIDAFSSTSPESCLDEGYRKVFIDLNPDESSLDATGRPTKFDIQIFMLVNLGDGFGPRIIQIFDTPVEYNFKAPNLLKVGFAGATGNNVNFHDIRNVRVEVSDEEALRKPETEPLEAEVCEGEENEFILDVELLNDADNAFIRCVQLYETEQEALDAATNASATSIFPSDDSGDPNNYCPFGTCQDFLCRPENLSKNVEEGTFEVFLVSENGIETPKVKFTGNPGFSGEVTVYYTIVDNFGQVSLPKPITITINPLPIPTIETIDPLIWEDFEENDILVRFDVEPKETGFQYQWFKDGNEIPGATQDFYVAEGATAPGSYTVEIETDKGCINTSQEAIEIRLVRNIEPDLISIREDCIEEGIVRVILDPSNVLGDEKWRIVDSNGDQVYPATDWTPIPAGAPEIIQGNLLAGDYRFQIGDEFREGQPGSDGTPLFRHDIPFTILPIEFPLQILSTSSVDELCFEEGGSIQIQVQDGSGNYTYELIQDGSVMFTSPTNIQDTNYEFTQVPVGTYEIRVASGPRCEEFGQETISGPEPIILNISAQKNVTCSPDDASVDWLVTGGTAPYNIISLSKDGTSVDINTIGFTQNGDVFSFTGLEEGEYVLLVTDSRACETFQSEPAVISTIPKPEISISVDPEFCENVPLISIIPELTNTGLMTSPEYAWIIPSGERLTSSATIAGVDYTLIDHDNNNLTPPHLTVSGLNEGDFNFILELRGEDSCDQDFDVQFSVNPQPELEVIREEGAKCFGEVGGLVEINVTNGDNNDFEFRIQGLTDWEVGKFIFDEGISSGTYTIEVRNITTLCSSEIEVTVPEVVEELIVQEDMLVEPSCNEDNGSFSFLVDGGTLVNNGYRFVLNGTEITEQDDNFETLGTNDYRLIHLAPGNYELEVFDENDCFKTVNFTLTAQEVPEFSLVDIAICEGEMAVLEVETVVLAGAIPEYVWKVEDQSAPGNFILIENNTTINGANHAINGNRLEITGLNHSVAPYTYSAEVIGQGVCPGPEMFATVKVFDIPEAEFAITDVSCNAGSDGTIILENELDGNFTFTIIETGEVKNDGNFSNLVAGTYTIQIQEDGAPCPVEVVVTIDQPNPLTLDPVDSENPTCGENNGEIIFQINGGTLDFAVLVNNSPIEDYDFQINGNTYSIQNLAPGAYSVAIEDGNGCAIPNTVIFNLNNDDGFPIDSEPLSVQLCEGESAVLSPDLTIPPGASPELRWYKDSSLSQQILTGTSDGEVSYEITDEGILTITGLDVGDYEYYLRISGPQICGQVTLASVNVLQEITFDIEPQAITCFGDEDGSITVSNIQGGTGIYELSLNGIDWQDDLVFDGLPVGNYTVYVRDNSQSDSCEESQSDILIEGPDEEIQINTPDIIRTSCGLSNGSVQNLEVSGGYGNYTFEWRKDDPVTGELFNGQLTGINDLSPGTYFLIVNDIEGCGEVFEFEVGKASDPEYSIVPAMNVCEGLPVEIAPVHLAPDPSLPPAARTDVAWYTSPGQSGLIENGDDPQNPDITYSIDDSNWINPQLTITGLVPGTYTYYFYVVCTGVEIPVEVIVHPTPAPSFEVNRETCFGENDGRILVTDGWVPGLEFSINGGDWESREELEARTFTPGTYTLATRSEYDCQSEESSLTVEGAEELMISLSGQKDAACGVPDGFIQVDIAGGWKDYTLTILNLNNNESTSVSISENQYTFSNLVSGTYQIEVNDAEGCFKVLTDTVEIEDGPTEIIVDPVFEICDGETVNIPVDINPPADPKSFRWFANTYDPANEISNGQVDGDIAYQISESGELQVSGLPLGDHTFFATVEGPDICEGDVQEVIVQVYPDPQFTAVVENESCFGEGGSIVINPLIAAGNITYSINGGAFEAYPDNRIEGLAPGTYTLTAQHGSGCTFTLGEDLVIVGPQQALDVSNTSTVDSSCGEANGQLRGTVEGGYAPYTLTLKDENGNNINANPQWEGNRYTVSGLTVGSYTIEIQDDSGCIFILTDQQEIIDSPTPINVEDVQICEGENAILSPSIPNTSLSPTFNWYFDAEGQQEITVGNTEIDGVSYNLANNGLLEIVGLASNNTPFSYFVDVSGDGICSGELKEVLVKVDPLPQLRTSNPSIVCDPTQTVDLTQFIEGFNPQIYEYIVKSPSGNNLRTEELKQVSTSGTYLVQMKFRDSNCLTVEERILVLISETEVSAYFDYSIEISPGNELVNQDINIGEEISFIDDSQGDIIIWNWDFGDGTTSNLENPVHQFESKGRYEIRLTTIDSNGCQSEFIRIVEVFDDYKIIIPNAFTPLKEDGKNNYFKPVFRGISKMELYIFNTWGNLIYKTESLEDKGWDGTLNGAPTPNGNYVFKAEFETRGGEKIIKTGVFILIK</sequence>
<dbReference type="SUPFAM" id="SSF49299">
    <property type="entry name" value="PKD domain"/>
    <property type="match status" value="1"/>
</dbReference>
<dbReference type="PROSITE" id="PS50093">
    <property type="entry name" value="PKD"/>
    <property type="match status" value="1"/>
</dbReference>